<gene>
    <name evidence="2" type="ORF">W911_04885</name>
</gene>
<name>V5SHG0_9HYPH</name>
<evidence type="ECO:0000313" key="2">
    <source>
        <dbReference type="EMBL" id="AHB49978.1"/>
    </source>
</evidence>
<organism evidence="2 3">
    <name type="scientific">Hyphomicrobium nitrativorans NL23</name>
    <dbReference type="NCBI Taxonomy" id="1029756"/>
    <lineage>
        <taxon>Bacteria</taxon>
        <taxon>Pseudomonadati</taxon>
        <taxon>Pseudomonadota</taxon>
        <taxon>Alphaproteobacteria</taxon>
        <taxon>Hyphomicrobiales</taxon>
        <taxon>Hyphomicrobiaceae</taxon>
        <taxon>Hyphomicrobium</taxon>
    </lineage>
</organism>
<dbReference type="KEGG" id="hni:W911_04885"/>
<dbReference type="STRING" id="1029756.W911_04885"/>
<proteinExistence type="predicted"/>
<dbReference type="EMBL" id="CP006912">
    <property type="protein sequence ID" value="AHB49978.1"/>
    <property type="molecule type" value="Genomic_DNA"/>
</dbReference>
<reference evidence="2 3" key="1">
    <citation type="journal article" date="2014" name="Genome Announc.">
        <title>Complete Genome Sequence of Hyphomicrobium nitrativorans Strain NL23, a Denitrifying Bacterium Isolated from Biofilm of a Methanol-Fed Denitrification System Treating Seawater at the Montreal Biodome.</title>
        <authorList>
            <person name="Martineau C."/>
            <person name="Villeneuve C."/>
            <person name="Mauffrey F."/>
            <person name="Villemur R."/>
        </authorList>
    </citation>
    <scope>NUCLEOTIDE SEQUENCE [LARGE SCALE GENOMIC DNA]</scope>
    <source>
        <strain evidence="2">NL23</strain>
    </source>
</reference>
<feature type="region of interest" description="Disordered" evidence="1">
    <location>
        <begin position="57"/>
        <end position="83"/>
    </location>
</feature>
<sequence>MRTHRASELAYLKDQGIGIAIMGERETAFGLLRYALSSLGLPDDRAQAIVQSARMAGEGGAFERETDIELPEAPPELREHREE</sequence>
<evidence type="ECO:0000313" key="3">
    <source>
        <dbReference type="Proteomes" id="UP000018542"/>
    </source>
</evidence>
<dbReference type="AlphaFoldDB" id="V5SHG0"/>
<dbReference type="HOGENOM" id="CLU_2538012_0_0_5"/>
<dbReference type="PATRIC" id="fig|1029756.8.peg.1027"/>
<accession>V5SHG0</accession>
<protein>
    <submittedName>
        <fullName evidence="2">Uncharacterized protein</fullName>
    </submittedName>
</protein>
<dbReference type="Proteomes" id="UP000018542">
    <property type="component" value="Chromosome"/>
</dbReference>
<evidence type="ECO:0000256" key="1">
    <source>
        <dbReference type="SAM" id="MobiDB-lite"/>
    </source>
</evidence>
<keyword evidence="3" id="KW-1185">Reference proteome</keyword>